<dbReference type="EMBL" id="CP046913">
    <property type="protein sequence ID" value="QGZ60692.1"/>
    <property type="molecule type" value="Genomic_DNA"/>
</dbReference>
<dbReference type="RefSeq" id="WP_158948458.1">
    <property type="nucleotide sequence ID" value="NZ_CP046913.1"/>
</dbReference>
<evidence type="ECO:0000313" key="2">
    <source>
        <dbReference type="Proteomes" id="UP000433577"/>
    </source>
</evidence>
<protein>
    <submittedName>
        <fullName evidence="1">Uncharacterized protein</fullName>
    </submittedName>
</protein>
<dbReference type="KEGG" id="pacs:FAZ98_02470"/>
<proteinExistence type="predicted"/>
<gene>
    <name evidence="1" type="ORF">FAZ98_02470</name>
</gene>
<organism evidence="1 2">
    <name type="scientific">Paraburkholderia acidisoli</name>
    <dbReference type="NCBI Taxonomy" id="2571748"/>
    <lineage>
        <taxon>Bacteria</taxon>
        <taxon>Pseudomonadati</taxon>
        <taxon>Pseudomonadota</taxon>
        <taxon>Betaproteobacteria</taxon>
        <taxon>Burkholderiales</taxon>
        <taxon>Burkholderiaceae</taxon>
        <taxon>Paraburkholderia</taxon>
    </lineage>
</organism>
<evidence type="ECO:0000313" key="1">
    <source>
        <dbReference type="EMBL" id="QGZ60692.1"/>
    </source>
</evidence>
<sequence length="119" mass="13207">MKNFVAQASSSSIIDANRQLKEKYGKSAGIKRKSLKMATGNKKNYGEYVACNRLSLPDPQWIRCARSHGMTAQVRNGNYRSAQRCWALASERPLLFFATGMAQRPDACARPAGLRARPS</sequence>
<accession>A0A7Z2GF80</accession>
<reference evidence="1 2" key="1">
    <citation type="submission" date="2019-12" db="EMBL/GenBank/DDBJ databases">
        <title>Paraburkholderia acidiphila 7Q-K02 sp. nov and Paraburkholderia acidisoli DHF22 sp. nov., two strains isolated from forest soil.</title>
        <authorList>
            <person name="Gao Z."/>
            <person name="Qiu L."/>
        </authorList>
    </citation>
    <scope>NUCLEOTIDE SEQUENCE [LARGE SCALE GENOMIC DNA]</scope>
    <source>
        <strain evidence="1 2">DHF22</strain>
    </source>
</reference>
<keyword evidence="2" id="KW-1185">Reference proteome</keyword>
<dbReference type="AlphaFoldDB" id="A0A7Z2GF80"/>
<dbReference type="Proteomes" id="UP000433577">
    <property type="component" value="Chromosome 1"/>
</dbReference>
<name>A0A7Z2GF80_9BURK</name>